<keyword evidence="3" id="KW-1185">Reference proteome</keyword>
<dbReference type="Pfam" id="PF09084">
    <property type="entry name" value="NMT1"/>
    <property type="match status" value="1"/>
</dbReference>
<dbReference type="Proteomes" id="UP001332931">
    <property type="component" value="Unassembled WGS sequence"/>
</dbReference>
<proteinExistence type="predicted"/>
<evidence type="ECO:0000259" key="1">
    <source>
        <dbReference type="Pfam" id="PF09084"/>
    </source>
</evidence>
<dbReference type="InterPro" id="IPR006311">
    <property type="entry name" value="TAT_signal"/>
</dbReference>
<evidence type="ECO:0000313" key="3">
    <source>
        <dbReference type="Proteomes" id="UP001332931"/>
    </source>
</evidence>
<dbReference type="PANTHER" id="PTHR30024">
    <property type="entry name" value="ALIPHATIC SULFONATES-BINDING PROTEIN-RELATED"/>
    <property type="match status" value="1"/>
</dbReference>
<dbReference type="SUPFAM" id="SSF53850">
    <property type="entry name" value="Periplasmic binding protein-like II"/>
    <property type="match status" value="1"/>
</dbReference>
<gene>
    <name evidence="2" type="ORF">VXJ25_07655</name>
</gene>
<name>A0ABU7RB72_9ACTN</name>
<sequence length="363" mass="38703">MLNQDLTRRGFLGLVGAATAGLGLAACGSTQVESSNAAPAEQAATVQSAAEKVRGMSEQEEEEAWKKEPAYGKTLNLGYTGGLCLGALGLGLSNGFYQDEGLDVTIVNMSSTTDALGSGKVDVAGDHIATLLVPATNGVKLTMAHAAHTGCKSLYVLSSSDIQKTSDLVGKTVGLPDGIGNSDQNISMRYFNKDGVDINSVNWKAVTSDAVVQALQSGEIQAANISDQFAYPFVADGTLRAIRSITTDDDFKNEPCCVVSFNTDFYQQNPVTAKKFVRAFSKASQWAQDNKAEFVDILFENSWSSGDKDVALDLANKYNFVVNDSTTEAALRDIITDYKKFGVIESKDDVDTILDNVWAPVLA</sequence>
<dbReference type="PROSITE" id="PS51318">
    <property type="entry name" value="TAT"/>
    <property type="match status" value="1"/>
</dbReference>
<evidence type="ECO:0000313" key="2">
    <source>
        <dbReference type="EMBL" id="MEE6147852.1"/>
    </source>
</evidence>
<accession>A0ABU7RB72</accession>
<dbReference type="InterPro" id="IPR019546">
    <property type="entry name" value="TAT_signal_bac_arc"/>
</dbReference>
<feature type="domain" description="SsuA/THI5-like" evidence="1">
    <location>
        <begin position="93"/>
        <end position="290"/>
    </location>
</feature>
<protein>
    <submittedName>
        <fullName evidence="2">ABC transporter substrate-binding protein</fullName>
    </submittedName>
</protein>
<dbReference type="EMBL" id="JAZGJQ010000009">
    <property type="protein sequence ID" value="MEE6147852.1"/>
    <property type="molecule type" value="Genomic_DNA"/>
</dbReference>
<dbReference type="NCBIfam" id="TIGR01409">
    <property type="entry name" value="TAT_signal_seq"/>
    <property type="match status" value="1"/>
</dbReference>
<dbReference type="InterPro" id="IPR015168">
    <property type="entry name" value="SsuA/THI5"/>
</dbReference>
<comment type="caution">
    <text evidence="2">The sequence shown here is derived from an EMBL/GenBank/DDBJ whole genome shotgun (WGS) entry which is preliminary data.</text>
</comment>
<dbReference type="Gene3D" id="3.40.190.10">
    <property type="entry name" value="Periplasmic binding protein-like II"/>
    <property type="match status" value="2"/>
</dbReference>
<organism evidence="2 3">
    <name type="scientific">Olsenella absiana</name>
    <dbReference type="NCBI Taxonomy" id="3115222"/>
    <lineage>
        <taxon>Bacteria</taxon>
        <taxon>Bacillati</taxon>
        <taxon>Actinomycetota</taxon>
        <taxon>Coriobacteriia</taxon>
        <taxon>Coriobacteriales</taxon>
        <taxon>Atopobiaceae</taxon>
        <taxon>Olsenella</taxon>
    </lineage>
</organism>
<reference evidence="2 3" key="1">
    <citation type="submission" date="2024-01" db="EMBL/GenBank/DDBJ databases">
        <title>Description of Olsenella sp. nov., isolated from pig feces.</title>
        <authorList>
            <person name="Chang Y.-H."/>
        </authorList>
    </citation>
    <scope>NUCLEOTIDE SEQUENCE [LARGE SCALE GENOMIC DNA]</scope>
    <source>
        <strain evidence="2 3">YH-ols2223</strain>
    </source>
</reference>
<dbReference type="RefSeq" id="WP_330958618.1">
    <property type="nucleotide sequence ID" value="NZ_JAZGJQ010000009.1"/>
</dbReference>